<comment type="caution">
    <text evidence="2">The sequence shown here is derived from an EMBL/GenBank/DDBJ whole genome shotgun (WGS) entry which is preliminary data.</text>
</comment>
<organism evidence="2 3">
    <name type="scientific">Variovorax rhizosphaerae</name>
    <dbReference type="NCBI Taxonomy" id="1836200"/>
    <lineage>
        <taxon>Bacteria</taxon>
        <taxon>Pseudomonadati</taxon>
        <taxon>Pseudomonadota</taxon>
        <taxon>Betaproteobacteria</taxon>
        <taxon>Burkholderiales</taxon>
        <taxon>Comamonadaceae</taxon>
        <taxon>Variovorax</taxon>
    </lineage>
</organism>
<dbReference type="Proteomes" id="UP001385892">
    <property type="component" value="Unassembled WGS sequence"/>
</dbReference>
<accession>A0ABU8WL68</accession>
<sequence length="143" mass="15657">MPKTAALPQTPKRGRGRPRIERDEQVARRIKAMVGMGASLMMIADLEDRDRHVLARLYEREIATGATEANLAIAQALFAAAKRGDVKAMQFWLRCRAGWCESQPTRVVEYHGQSARSAALGLTAEKDTGWDALLNPPGSGAVQ</sequence>
<protein>
    <submittedName>
        <fullName evidence="2">Uncharacterized protein</fullName>
    </submittedName>
</protein>
<name>A0ABU8WL68_9BURK</name>
<evidence type="ECO:0000256" key="1">
    <source>
        <dbReference type="SAM" id="MobiDB-lite"/>
    </source>
</evidence>
<keyword evidence="3" id="KW-1185">Reference proteome</keyword>
<dbReference type="RefSeq" id="WP_340342808.1">
    <property type="nucleotide sequence ID" value="NZ_JBBKZT010000005.1"/>
</dbReference>
<feature type="region of interest" description="Disordered" evidence="1">
    <location>
        <begin position="1"/>
        <end position="20"/>
    </location>
</feature>
<evidence type="ECO:0000313" key="3">
    <source>
        <dbReference type="Proteomes" id="UP001385892"/>
    </source>
</evidence>
<evidence type="ECO:0000313" key="2">
    <source>
        <dbReference type="EMBL" id="MEJ8847684.1"/>
    </source>
</evidence>
<dbReference type="EMBL" id="JBBKZT010000005">
    <property type="protein sequence ID" value="MEJ8847684.1"/>
    <property type="molecule type" value="Genomic_DNA"/>
</dbReference>
<gene>
    <name evidence="2" type="ORF">WKW82_13575</name>
</gene>
<reference evidence="2 3" key="1">
    <citation type="submission" date="2024-03" db="EMBL/GenBank/DDBJ databases">
        <title>Novel species of the genus Variovorax.</title>
        <authorList>
            <person name="Liu Q."/>
            <person name="Xin Y.-H."/>
        </authorList>
    </citation>
    <scope>NUCLEOTIDE SEQUENCE [LARGE SCALE GENOMIC DNA]</scope>
    <source>
        <strain evidence="2 3">KACC 18900</strain>
    </source>
</reference>
<proteinExistence type="predicted"/>